<evidence type="ECO:0000256" key="5">
    <source>
        <dbReference type="ARBA" id="ARBA00022801"/>
    </source>
</evidence>
<name>A0A1E7ZB31_9ALTE</name>
<evidence type="ECO:0000256" key="3">
    <source>
        <dbReference type="ARBA" id="ARBA00022759"/>
    </source>
</evidence>
<organism evidence="9 10">
    <name type="scientific">Alteromonas confluentis</name>
    <dbReference type="NCBI Taxonomy" id="1656094"/>
    <lineage>
        <taxon>Bacteria</taxon>
        <taxon>Pseudomonadati</taxon>
        <taxon>Pseudomonadota</taxon>
        <taxon>Gammaproteobacteria</taxon>
        <taxon>Alteromonadales</taxon>
        <taxon>Alteromonadaceae</taxon>
        <taxon>Alteromonas/Salinimonas group</taxon>
        <taxon>Alteromonas</taxon>
    </lineage>
</organism>
<dbReference type="GO" id="GO:0016787">
    <property type="term" value="F:hydrolase activity"/>
    <property type="evidence" value="ECO:0007669"/>
    <property type="project" value="UniProtKB-KW"/>
</dbReference>
<feature type="domain" description="DNA mismatch repair MutH/Type II restriction enzyme Sau3AI" evidence="8">
    <location>
        <begin position="56"/>
        <end position="154"/>
    </location>
</feature>
<evidence type="ECO:0000259" key="8">
    <source>
        <dbReference type="SMART" id="SM00927"/>
    </source>
</evidence>
<comment type="function">
    <text evidence="7">Sequence-specific endonuclease that cleaves unmethylated GATC sequences. It is involved in DNA mismatch repair.</text>
</comment>
<accession>A0A1E7ZB31</accession>
<dbReference type="CDD" id="cd00583">
    <property type="entry name" value="MutH-like"/>
    <property type="match status" value="1"/>
</dbReference>
<dbReference type="GO" id="GO:0006304">
    <property type="term" value="P:DNA modification"/>
    <property type="evidence" value="ECO:0007669"/>
    <property type="project" value="InterPro"/>
</dbReference>
<dbReference type="Pfam" id="PF02976">
    <property type="entry name" value="MutH"/>
    <property type="match status" value="1"/>
</dbReference>
<evidence type="ECO:0000256" key="4">
    <source>
        <dbReference type="ARBA" id="ARBA00022763"/>
    </source>
</evidence>
<keyword evidence="10" id="KW-1185">Reference proteome</keyword>
<dbReference type="GO" id="GO:0004519">
    <property type="term" value="F:endonuclease activity"/>
    <property type="evidence" value="ECO:0007669"/>
    <property type="project" value="UniProtKB-UniRule"/>
</dbReference>
<keyword evidence="4 7" id="KW-0227">DNA damage</keyword>
<dbReference type="GO" id="GO:0006298">
    <property type="term" value="P:mismatch repair"/>
    <property type="evidence" value="ECO:0007669"/>
    <property type="project" value="UniProtKB-UniRule"/>
</dbReference>
<dbReference type="InterPro" id="IPR011335">
    <property type="entry name" value="Restrct_endonuc-II-like"/>
</dbReference>
<dbReference type="Proteomes" id="UP000175691">
    <property type="component" value="Unassembled WGS sequence"/>
</dbReference>
<keyword evidence="5 7" id="KW-0378">Hydrolase</keyword>
<evidence type="ECO:0000313" key="9">
    <source>
        <dbReference type="EMBL" id="OFC70710.1"/>
    </source>
</evidence>
<dbReference type="RefSeq" id="WP_070125536.1">
    <property type="nucleotide sequence ID" value="NZ_MDHN01000025.1"/>
</dbReference>
<evidence type="ECO:0000256" key="6">
    <source>
        <dbReference type="ARBA" id="ARBA00023204"/>
    </source>
</evidence>
<comment type="similarity">
    <text evidence="7">Belongs to the MutH family.</text>
</comment>
<dbReference type="AlphaFoldDB" id="A0A1E7ZB31"/>
<comment type="subcellular location">
    <subcellularLocation>
        <location evidence="7">Cytoplasm</location>
    </subcellularLocation>
</comment>
<protein>
    <recommendedName>
        <fullName evidence="7">DNA mismatch repair protein MutH</fullName>
    </recommendedName>
    <alternativeName>
        <fullName evidence="7">Methyl-directed mismatch repair protein</fullName>
    </alternativeName>
</protein>
<proteinExistence type="inferred from homology"/>
<dbReference type="InterPro" id="IPR011337">
    <property type="entry name" value="DNA_rep_MutH/RE_typeII_Sau3AI"/>
</dbReference>
<dbReference type="STRING" id="1656094.BFC18_11885"/>
<sequence length="224" mass="25065">MQPPETAPSSPQELLDRSYQIAGVTLGELAAMAQLAIPANLQRHKGWPGMLIEKWLGATAGSKPQQDFPELGVELKTIPIDQQFNPLETTYVCYAPLLSKPGITWQTSNVRNKLQQVLWVPLEGDRSIPLADRRVATAFFWQPNEQEDAILQRDWEELTEMIVLGDVEKITARLGQALHIRPKAASGNVLTDAMNADGERIRTRPRGFYLRTSFTGAVLHRHFG</sequence>
<keyword evidence="2 7" id="KW-0540">Nuclease</keyword>
<evidence type="ECO:0000256" key="2">
    <source>
        <dbReference type="ARBA" id="ARBA00022722"/>
    </source>
</evidence>
<dbReference type="GO" id="GO:0005737">
    <property type="term" value="C:cytoplasm"/>
    <property type="evidence" value="ECO:0007669"/>
    <property type="project" value="UniProtKB-SubCell"/>
</dbReference>
<dbReference type="NCBIfam" id="NF003458">
    <property type="entry name" value="PRK05070.1"/>
    <property type="match status" value="1"/>
</dbReference>
<dbReference type="InterPro" id="IPR004230">
    <property type="entry name" value="DNA_mismatch_repair_MutH"/>
</dbReference>
<keyword evidence="1 7" id="KW-0963">Cytoplasm</keyword>
<dbReference type="Gene3D" id="3.40.600.10">
    <property type="entry name" value="DNA mismatch repair MutH/Restriction endonuclease, type II"/>
    <property type="match status" value="1"/>
</dbReference>
<keyword evidence="6 7" id="KW-0234">DNA repair</keyword>
<comment type="caution">
    <text evidence="9">The sequence shown here is derived from an EMBL/GenBank/DDBJ whole genome shotgun (WGS) entry which is preliminary data.</text>
</comment>
<dbReference type="SUPFAM" id="SSF52980">
    <property type="entry name" value="Restriction endonuclease-like"/>
    <property type="match status" value="1"/>
</dbReference>
<evidence type="ECO:0000313" key="10">
    <source>
        <dbReference type="Proteomes" id="UP000175691"/>
    </source>
</evidence>
<gene>
    <name evidence="7" type="primary">mutH</name>
    <name evidence="9" type="ORF">BFC18_11885</name>
</gene>
<reference evidence="9 10" key="1">
    <citation type="submission" date="2016-08" db="EMBL/GenBank/DDBJ databases">
        <authorList>
            <person name="Seilhamer J.J."/>
        </authorList>
    </citation>
    <scope>NUCLEOTIDE SEQUENCE [LARGE SCALE GENOMIC DNA]</scope>
    <source>
        <strain evidence="9 10">KCTC 42603</strain>
    </source>
</reference>
<dbReference type="EMBL" id="MDHN01000025">
    <property type="protein sequence ID" value="OFC70710.1"/>
    <property type="molecule type" value="Genomic_DNA"/>
</dbReference>
<dbReference type="NCBIfam" id="TIGR02248">
    <property type="entry name" value="mutH_TIGR"/>
    <property type="match status" value="1"/>
</dbReference>
<dbReference type="OrthoDB" id="5634909at2"/>
<dbReference type="InterPro" id="IPR037057">
    <property type="entry name" value="DNA_rep_MutH/T2_RE_sf"/>
</dbReference>
<dbReference type="GO" id="GO:0003677">
    <property type="term" value="F:DNA binding"/>
    <property type="evidence" value="ECO:0007669"/>
    <property type="project" value="InterPro"/>
</dbReference>
<evidence type="ECO:0000256" key="7">
    <source>
        <dbReference type="HAMAP-Rule" id="MF_00759"/>
    </source>
</evidence>
<evidence type="ECO:0000256" key="1">
    <source>
        <dbReference type="ARBA" id="ARBA00022490"/>
    </source>
</evidence>
<dbReference type="SMART" id="SM00927">
    <property type="entry name" value="MutH"/>
    <property type="match status" value="1"/>
</dbReference>
<dbReference type="HAMAP" id="MF_00759">
    <property type="entry name" value="MutH"/>
    <property type="match status" value="1"/>
</dbReference>
<keyword evidence="3 7" id="KW-0255">Endonuclease</keyword>